<evidence type="ECO:0000256" key="2">
    <source>
        <dbReference type="SAM" id="Coils"/>
    </source>
</evidence>
<dbReference type="Gene3D" id="2.120.10.30">
    <property type="entry name" value="TolB, C-terminal domain"/>
    <property type="match status" value="1"/>
</dbReference>
<feature type="domain" description="B box-type" evidence="3">
    <location>
        <begin position="69"/>
        <end position="110"/>
    </location>
</feature>
<dbReference type="CDD" id="cd19757">
    <property type="entry name" value="Bbox1"/>
    <property type="match status" value="1"/>
</dbReference>
<dbReference type="Proteomes" id="UP000596742">
    <property type="component" value="Unassembled WGS sequence"/>
</dbReference>
<dbReference type="AlphaFoldDB" id="A0A8B6BTD7"/>
<dbReference type="OrthoDB" id="264520at2759"/>
<name>A0A8B6BTD7_MYTGA</name>
<accession>A0A8B6BTD7</accession>
<dbReference type="InterPro" id="IPR011042">
    <property type="entry name" value="6-blade_b-propeller_TolB-like"/>
</dbReference>
<dbReference type="Pfam" id="PF00643">
    <property type="entry name" value="zf-B_box"/>
    <property type="match status" value="2"/>
</dbReference>
<evidence type="ECO:0000256" key="1">
    <source>
        <dbReference type="PROSITE-ProRule" id="PRU00024"/>
    </source>
</evidence>
<keyword evidence="1" id="KW-0479">Metal-binding</keyword>
<keyword evidence="5" id="KW-1185">Reference proteome</keyword>
<dbReference type="SUPFAM" id="SSF101898">
    <property type="entry name" value="NHL repeat"/>
    <property type="match status" value="1"/>
</dbReference>
<dbReference type="PANTHER" id="PTHR25462:SF296">
    <property type="entry name" value="MEIOTIC P26, ISOFORM F"/>
    <property type="match status" value="1"/>
</dbReference>
<comment type="caution">
    <text evidence="4">The sequence shown here is derived from an EMBL/GenBank/DDBJ whole genome shotgun (WGS) entry which is preliminary data.</text>
</comment>
<protein>
    <recommendedName>
        <fullName evidence="3">B box-type domain-containing protein</fullName>
    </recommendedName>
</protein>
<keyword evidence="1" id="KW-0863">Zinc-finger</keyword>
<evidence type="ECO:0000313" key="4">
    <source>
        <dbReference type="EMBL" id="VDH94623.1"/>
    </source>
</evidence>
<dbReference type="InterPro" id="IPR047153">
    <property type="entry name" value="TRIM45/56/19-like"/>
</dbReference>
<sequence length="553" mass="61703">MAFSKSVIRSQKPINCNLCETEKNIKWKCLTCGVLMCSKCKDKIHLMIGKDHKVVDIKNVGLPVEELDFTKIKCQDHSEQSSCLFCTNCDKLVCPTCIAKVHKKHDLIEISDAYTLKIERLKKGQGKLQKEKNEITATKDQANMIYDSENSNYAKVSTDILNHEKVLKQAVEKHIAKLRNELDQNHKACTKANEESINAISKSEKQIEKKCSDVQDFIYTTDISKFFKKVCQMERSTKVSVPKPEISCRTTLQFIPGEVTQSNIGVLQSVDIPVPKVEVSLSIVNQYQTNLSMVGCLSLCHDDSLWIAGDPDEVLQKVKPEGTNLKTRSTFNIKLFGMATNASDDLLLAVSDKSRLQMLSSTTSKVTDSVYDINPYRPIAVHVTSGGRVIVGGGNEEGRRAVLVLNKNGDHEAVYEHDQHKQHIFNFPRNITTTSNGNIHVVDYDPDEDSGKVVVLGPRGDVTNIYKGDTEINKKKPFRPKGIVTTPRDNVIVADTDTDTFHILNNSGHLITYIKTTDNGIKGAYSFAFAPMGQLYIGCSKKKKHYSQGGQTL</sequence>
<dbReference type="Gene3D" id="3.30.160.60">
    <property type="entry name" value="Classic Zinc Finger"/>
    <property type="match status" value="1"/>
</dbReference>
<keyword evidence="1" id="KW-0862">Zinc</keyword>
<feature type="domain" description="B box-type" evidence="3">
    <location>
        <begin position="11"/>
        <end position="57"/>
    </location>
</feature>
<gene>
    <name evidence="4" type="ORF">MGAL_10B052198</name>
</gene>
<dbReference type="PROSITE" id="PS50119">
    <property type="entry name" value="ZF_BBOX"/>
    <property type="match status" value="2"/>
</dbReference>
<organism evidence="4 5">
    <name type="scientific">Mytilus galloprovincialis</name>
    <name type="common">Mediterranean mussel</name>
    <dbReference type="NCBI Taxonomy" id="29158"/>
    <lineage>
        <taxon>Eukaryota</taxon>
        <taxon>Metazoa</taxon>
        <taxon>Spiralia</taxon>
        <taxon>Lophotrochozoa</taxon>
        <taxon>Mollusca</taxon>
        <taxon>Bivalvia</taxon>
        <taxon>Autobranchia</taxon>
        <taxon>Pteriomorphia</taxon>
        <taxon>Mytilida</taxon>
        <taxon>Mytiloidea</taxon>
        <taxon>Mytilidae</taxon>
        <taxon>Mytilinae</taxon>
        <taxon>Mytilus</taxon>
    </lineage>
</organism>
<reference evidence="4" key="1">
    <citation type="submission" date="2018-11" db="EMBL/GenBank/DDBJ databases">
        <authorList>
            <person name="Alioto T."/>
            <person name="Alioto T."/>
        </authorList>
    </citation>
    <scope>NUCLEOTIDE SEQUENCE</scope>
</reference>
<dbReference type="InterPro" id="IPR000315">
    <property type="entry name" value="Znf_B-box"/>
</dbReference>
<evidence type="ECO:0000313" key="5">
    <source>
        <dbReference type="Proteomes" id="UP000596742"/>
    </source>
</evidence>
<dbReference type="EMBL" id="UYJE01000613">
    <property type="protein sequence ID" value="VDH94623.1"/>
    <property type="molecule type" value="Genomic_DNA"/>
</dbReference>
<feature type="coiled-coil region" evidence="2">
    <location>
        <begin position="121"/>
        <end position="195"/>
    </location>
</feature>
<keyword evidence="2" id="KW-0175">Coiled coil</keyword>
<proteinExistence type="predicted"/>
<dbReference type="SUPFAM" id="SSF57845">
    <property type="entry name" value="B-box zinc-binding domain"/>
    <property type="match status" value="1"/>
</dbReference>
<dbReference type="PANTHER" id="PTHR25462">
    <property type="entry name" value="BONUS, ISOFORM C-RELATED"/>
    <property type="match status" value="1"/>
</dbReference>
<evidence type="ECO:0000259" key="3">
    <source>
        <dbReference type="PROSITE" id="PS50119"/>
    </source>
</evidence>
<dbReference type="GO" id="GO:0008270">
    <property type="term" value="F:zinc ion binding"/>
    <property type="evidence" value="ECO:0007669"/>
    <property type="project" value="UniProtKB-KW"/>
</dbReference>